<proteinExistence type="predicted"/>
<comment type="caution">
    <text evidence="3">The sequence shown here is derived from an EMBL/GenBank/DDBJ whole genome shotgun (WGS) entry which is preliminary data.</text>
</comment>
<dbReference type="Pfam" id="PF12323">
    <property type="entry name" value="HTH_OrfB_IS605"/>
    <property type="match status" value="1"/>
</dbReference>
<evidence type="ECO:0000256" key="1">
    <source>
        <dbReference type="SAM" id="MobiDB-lite"/>
    </source>
</evidence>
<feature type="region of interest" description="Disordered" evidence="1">
    <location>
        <begin position="125"/>
        <end position="159"/>
    </location>
</feature>
<evidence type="ECO:0000313" key="4">
    <source>
        <dbReference type="Proteomes" id="UP000246050"/>
    </source>
</evidence>
<sequence length="159" mass="17793">MSYRVVIVLGVAHQERLGVVQAYRFALDLTPRQERVVLAHAGAARVAHNWALARVRVVMDQRAAERSYGIPDGQLTPMIGWSLPALRRAWNHAKADVAPWWAECSKESFNTGLDALARGLKNWSDSRSSKRAGRRVGFPGFKSRRRSTPSVRFTTGAIR</sequence>
<dbReference type="EMBL" id="QGKS01000406">
    <property type="protein sequence ID" value="PWR09108.1"/>
    <property type="molecule type" value="Genomic_DNA"/>
</dbReference>
<evidence type="ECO:0000259" key="2">
    <source>
        <dbReference type="Pfam" id="PF12323"/>
    </source>
</evidence>
<dbReference type="Proteomes" id="UP000246050">
    <property type="component" value="Unassembled WGS sequence"/>
</dbReference>
<evidence type="ECO:0000313" key="3">
    <source>
        <dbReference type="EMBL" id="PWR09108.1"/>
    </source>
</evidence>
<dbReference type="AlphaFoldDB" id="A0A317D2P3"/>
<feature type="non-terminal residue" evidence="3">
    <location>
        <position position="159"/>
    </location>
</feature>
<accession>A0A317D2P3</accession>
<gene>
    <name evidence="3" type="ORF">DKT69_31425</name>
</gene>
<name>A0A317D2P3_9ACTN</name>
<protein>
    <recommendedName>
        <fullName evidence="2">Transposase putative helix-turn-helix domain-containing protein</fullName>
    </recommendedName>
</protein>
<feature type="domain" description="Transposase putative helix-turn-helix" evidence="2">
    <location>
        <begin position="21"/>
        <end position="54"/>
    </location>
</feature>
<organism evidence="3 4">
    <name type="scientific">Micromonospora sicca</name>
    <dbReference type="NCBI Taxonomy" id="2202420"/>
    <lineage>
        <taxon>Bacteria</taxon>
        <taxon>Bacillati</taxon>
        <taxon>Actinomycetota</taxon>
        <taxon>Actinomycetes</taxon>
        <taxon>Micromonosporales</taxon>
        <taxon>Micromonosporaceae</taxon>
        <taxon>Micromonospora</taxon>
    </lineage>
</organism>
<reference evidence="3 4" key="1">
    <citation type="submission" date="2018-05" db="EMBL/GenBank/DDBJ databases">
        <title>Micromonosporas from Atacama Desert.</title>
        <authorList>
            <person name="Carro L."/>
            <person name="Golinska P."/>
            <person name="Klenk H.-P."/>
            <person name="Goodfellow M."/>
        </authorList>
    </citation>
    <scope>NUCLEOTIDE SEQUENCE [LARGE SCALE GENOMIC DNA]</scope>
    <source>
        <strain evidence="3 4">4G51</strain>
    </source>
</reference>
<dbReference type="InterPro" id="IPR021027">
    <property type="entry name" value="Transposase_put_HTH"/>
</dbReference>